<dbReference type="Pfam" id="PF21992">
    <property type="entry name" value="DUF6927"/>
    <property type="match status" value="1"/>
</dbReference>
<dbReference type="eggNOG" id="ENOG502ZD18">
    <property type="taxonomic scope" value="Bacteria"/>
</dbReference>
<organism evidence="2 3">
    <name type="scientific">Sphingobium chlorophenolicum</name>
    <dbReference type="NCBI Taxonomy" id="46429"/>
    <lineage>
        <taxon>Bacteria</taxon>
        <taxon>Pseudomonadati</taxon>
        <taxon>Pseudomonadota</taxon>
        <taxon>Alphaproteobacteria</taxon>
        <taxon>Sphingomonadales</taxon>
        <taxon>Sphingomonadaceae</taxon>
        <taxon>Sphingobium</taxon>
    </lineage>
</organism>
<evidence type="ECO:0000259" key="1">
    <source>
        <dbReference type="Pfam" id="PF21992"/>
    </source>
</evidence>
<gene>
    <name evidence="2" type="ORF">BV95_00690</name>
</gene>
<protein>
    <recommendedName>
        <fullName evidence="1">DUF6927 domain-containing protein</fullName>
    </recommendedName>
</protein>
<proteinExistence type="predicted"/>
<dbReference type="EMBL" id="JFHR01000003">
    <property type="protein sequence ID" value="KEQ55141.1"/>
    <property type="molecule type" value="Genomic_DNA"/>
</dbReference>
<dbReference type="Proteomes" id="UP000028411">
    <property type="component" value="Unassembled WGS sequence"/>
</dbReference>
<reference evidence="2 3" key="1">
    <citation type="submission" date="2014-02" db="EMBL/GenBank/DDBJ databases">
        <title>Whole genome sequence of Sphingobium chlorophenolicum NBRC 16172.</title>
        <authorList>
            <person name="Gan H.M."/>
            <person name="Gan H.Y."/>
            <person name="Chew T.H."/>
            <person name="Savka M.A."/>
        </authorList>
    </citation>
    <scope>NUCLEOTIDE SEQUENCE [LARGE SCALE GENOMIC DNA]</scope>
    <source>
        <strain evidence="2 3">NBRC 16172</strain>
    </source>
</reference>
<dbReference type="InterPro" id="IPR053845">
    <property type="entry name" value="DUF6927"/>
</dbReference>
<evidence type="ECO:0000313" key="3">
    <source>
        <dbReference type="Proteomes" id="UP000028411"/>
    </source>
</evidence>
<dbReference type="OrthoDB" id="6874909at2"/>
<sequence>MGWLSMPLSSMFPHTGPKAYLDAQFTYDNRDADGKGKALRVIASSCLRNKVWYAAVVPSTDGNDEPAFAAVCMVSWNPRAKDGFVFAYKDMTEHAGPCEAECPERILSLLGDTDDPGALNWRRRCLERLATPVRPLEHGMHIRLPSKVTFVDGYEGDEFIVHKRGRKISLAIPGNGYPKYRIGNLRKWAWTLVPPKPETRVHKTVFG</sequence>
<name>A0A081RIW8_SPHCR</name>
<dbReference type="RefSeq" id="WP_037447360.1">
    <property type="nucleotide sequence ID" value="NZ_JFHR01000003.1"/>
</dbReference>
<dbReference type="PATRIC" id="fig|46429.4.peg.672"/>
<dbReference type="AlphaFoldDB" id="A0A081RIW8"/>
<feature type="domain" description="DUF6927" evidence="1">
    <location>
        <begin position="113"/>
        <end position="184"/>
    </location>
</feature>
<comment type="caution">
    <text evidence="2">The sequence shown here is derived from an EMBL/GenBank/DDBJ whole genome shotgun (WGS) entry which is preliminary data.</text>
</comment>
<evidence type="ECO:0000313" key="2">
    <source>
        <dbReference type="EMBL" id="KEQ55141.1"/>
    </source>
</evidence>
<accession>A0A081RIW8</accession>